<feature type="transmembrane region" description="Helical" evidence="1">
    <location>
        <begin position="28"/>
        <end position="53"/>
    </location>
</feature>
<keyword evidence="1" id="KW-0472">Membrane</keyword>
<organism evidence="3 4">
    <name type="scientific">Labilibaculum antarcticum</name>
    <dbReference type="NCBI Taxonomy" id="1717717"/>
    <lineage>
        <taxon>Bacteria</taxon>
        <taxon>Pseudomonadati</taxon>
        <taxon>Bacteroidota</taxon>
        <taxon>Bacteroidia</taxon>
        <taxon>Marinilabiliales</taxon>
        <taxon>Marinifilaceae</taxon>
        <taxon>Labilibaculum</taxon>
    </lineage>
</organism>
<protein>
    <submittedName>
        <fullName evidence="3">CAAX protease family protein</fullName>
    </submittedName>
</protein>
<keyword evidence="4" id="KW-1185">Reference proteome</keyword>
<reference evidence="4" key="2">
    <citation type="journal article" date="2020" name="Antonie Van Leeuwenhoek">
        <title>Labilibaculum antarcticum sp. nov., a novel facultative anaerobic, psychrotorelant bacterium isolated from marine sediment of Antarctica.</title>
        <authorList>
            <person name="Watanabe M."/>
            <person name="Kojima H."/>
            <person name="Fukui M."/>
        </authorList>
    </citation>
    <scope>NUCLEOTIDE SEQUENCE [LARGE SCALE GENOMIC DNA]</scope>
    <source>
        <strain evidence="4">SPP2</strain>
    </source>
</reference>
<dbReference type="RefSeq" id="WP_096428492.1">
    <property type="nucleotide sequence ID" value="NZ_AP018042.1"/>
</dbReference>
<dbReference type="GO" id="GO:0004175">
    <property type="term" value="F:endopeptidase activity"/>
    <property type="evidence" value="ECO:0007669"/>
    <property type="project" value="UniProtKB-ARBA"/>
</dbReference>
<gene>
    <name evidence="3" type="ORF">ALGA_1210</name>
</gene>
<feature type="transmembrane region" description="Helical" evidence="1">
    <location>
        <begin position="172"/>
        <end position="205"/>
    </location>
</feature>
<keyword evidence="3" id="KW-0378">Hydrolase</keyword>
<feature type="transmembrane region" description="Helical" evidence="1">
    <location>
        <begin position="92"/>
        <end position="113"/>
    </location>
</feature>
<reference evidence="3 4" key="1">
    <citation type="journal article" date="2018" name="Mar. Genomics">
        <title>Complete genome sequence of Marinifilaceae bacterium strain SPP2, isolated from the Antarctic marine sediment.</title>
        <authorList>
            <person name="Watanabe M."/>
            <person name="Kojima H."/>
            <person name="Fukui M."/>
        </authorList>
    </citation>
    <scope>NUCLEOTIDE SEQUENCE [LARGE SCALE GENOMIC DNA]</scope>
    <source>
        <strain evidence="3 4">SPP2</strain>
    </source>
</reference>
<dbReference type="InterPro" id="IPR052710">
    <property type="entry name" value="CAAX_protease"/>
</dbReference>
<evidence type="ECO:0000313" key="4">
    <source>
        <dbReference type="Proteomes" id="UP000218267"/>
    </source>
</evidence>
<dbReference type="Proteomes" id="UP000218267">
    <property type="component" value="Chromosome"/>
</dbReference>
<dbReference type="EMBL" id="AP018042">
    <property type="protein sequence ID" value="BAX79596.1"/>
    <property type="molecule type" value="Genomic_DNA"/>
</dbReference>
<evidence type="ECO:0000313" key="3">
    <source>
        <dbReference type="EMBL" id="BAX79596.1"/>
    </source>
</evidence>
<dbReference type="GO" id="GO:0080120">
    <property type="term" value="P:CAAX-box protein maturation"/>
    <property type="evidence" value="ECO:0007669"/>
    <property type="project" value="UniProtKB-ARBA"/>
</dbReference>
<dbReference type="AlphaFoldDB" id="A0A1Y1CGT6"/>
<dbReference type="Pfam" id="PF02517">
    <property type="entry name" value="Rce1-like"/>
    <property type="match status" value="1"/>
</dbReference>
<name>A0A1Y1CGT6_9BACT</name>
<keyword evidence="3" id="KW-0645">Protease</keyword>
<dbReference type="GO" id="GO:0006508">
    <property type="term" value="P:proteolysis"/>
    <property type="evidence" value="ECO:0007669"/>
    <property type="project" value="UniProtKB-KW"/>
</dbReference>
<accession>A0A1Y1CGT6</accession>
<feature type="transmembrane region" description="Helical" evidence="1">
    <location>
        <begin position="60"/>
        <end position="80"/>
    </location>
</feature>
<evidence type="ECO:0000256" key="1">
    <source>
        <dbReference type="SAM" id="Phobius"/>
    </source>
</evidence>
<feature type="domain" description="CAAX prenyl protease 2/Lysostaphin resistance protein A-like" evidence="2">
    <location>
        <begin position="138"/>
        <end position="224"/>
    </location>
</feature>
<proteinExistence type="predicted"/>
<evidence type="ECO:0000259" key="2">
    <source>
        <dbReference type="Pfam" id="PF02517"/>
    </source>
</evidence>
<dbReference type="PANTHER" id="PTHR36435:SF1">
    <property type="entry name" value="CAAX AMINO TERMINAL PROTEASE FAMILY PROTEIN"/>
    <property type="match status" value="1"/>
</dbReference>
<dbReference type="PANTHER" id="PTHR36435">
    <property type="entry name" value="SLR1288 PROTEIN"/>
    <property type="match status" value="1"/>
</dbReference>
<feature type="transmembrane region" description="Helical" evidence="1">
    <location>
        <begin position="251"/>
        <end position="268"/>
    </location>
</feature>
<feature type="transmembrane region" description="Helical" evidence="1">
    <location>
        <begin position="134"/>
        <end position="152"/>
    </location>
</feature>
<dbReference type="KEGG" id="mbas:ALGA_1210"/>
<dbReference type="InterPro" id="IPR003675">
    <property type="entry name" value="Rce1/LyrA-like_dom"/>
</dbReference>
<keyword evidence="1" id="KW-0812">Transmembrane</keyword>
<sequence>MNGIIKETKVEEVQFEAEMAYPTIKQGWGILGLFLAITFAYFIPLTMISLFGIDIQHGPFLVLNYAVPVIILIFITGRWWKKNPRNTEVLKLQSFPSVLLPVVIVMTLAIVIIDSEIGSWIPMPDILMEMFKEMLQPNIWGFLTVVVAAPILEELLMRGIVLDGLLRNYSPWKAIIWSSVFFGVIHLNPWQFITAMIAGIAIGYLYWKTKSLFLCMFIHSLNNGIAFYLMVRYSDTFDLVELFDIGILERIGLFVVASAILWGSYRYFENFFSKSKQVE</sequence>
<dbReference type="OrthoDB" id="158986at2"/>
<feature type="transmembrane region" description="Helical" evidence="1">
    <location>
        <begin position="212"/>
        <end position="231"/>
    </location>
</feature>
<keyword evidence="1" id="KW-1133">Transmembrane helix</keyword>